<dbReference type="KEGG" id="tcd:AAIA72_04875"/>
<dbReference type="EMBL" id="CP154858">
    <property type="protein sequence ID" value="XDT73307.1"/>
    <property type="molecule type" value="Genomic_DNA"/>
</dbReference>
<dbReference type="InterPro" id="IPR046158">
    <property type="entry name" value="DUF6160"/>
</dbReference>
<evidence type="ECO:0000256" key="1">
    <source>
        <dbReference type="SAM" id="SignalP"/>
    </source>
</evidence>
<evidence type="ECO:0000259" key="2">
    <source>
        <dbReference type="Pfam" id="PF19657"/>
    </source>
</evidence>
<reference evidence="3" key="1">
    <citation type="submission" date="2024-05" db="EMBL/GenBank/DDBJ databases">
        <title>Genome sequencing of novel strain.</title>
        <authorList>
            <person name="Ganbat D."/>
            <person name="Ganbat S."/>
            <person name="Lee S.-J."/>
        </authorList>
    </citation>
    <scope>NUCLEOTIDE SEQUENCE</scope>
    <source>
        <strain evidence="3">SMD15-11</strain>
    </source>
</reference>
<name>A0AB39UZI5_9GAMM</name>
<feature type="signal peptide" evidence="1">
    <location>
        <begin position="1"/>
        <end position="19"/>
    </location>
</feature>
<keyword evidence="1" id="KW-0732">Signal</keyword>
<gene>
    <name evidence="3" type="ORF">AAIA72_04875</name>
</gene>
<accession>A0AB39UZI5</accession>
<feature type="chain" id="PRO_5044200472" evidence="1">
    <location>
        <begin position="20"/>
        <end position="188"/>
    </location>
</feature>
<dbReference type="RefSeq" id="WP_369602301.1">
    <property type="nucleotide sequence ID" value="NZ_CP154858.1"/>
</dbReference>
<sequence>MKRTLCALVACACVPVALADLKPLDDAGMNAVTGQGSPTIAISGDITYDAIIYTDPQGNREVITPGGASANGVVNTTGINMKGATYGSPAGLFGIFSMFLPTTMGEVDTDGDGIADHGAAVINFKPNAFSTGTPIDITTSDTVVNVADQMFLTKQGIIILNAPLNNLYDINGQQYQYVHRSNGTQLLF</sequence>
<dbReference type="Pfam" id="PF19657">
    <property type="entry name" value="DUF6160"/>
    <property type="match status" value="1"/>
</dbReference>
<proteinExistence type="predicted"/>
<evidence type="ECO:0000313" key="3">
    <source>
        <dbReference type="EMBL" id="XDT73307.1"/>
    </source>
</evidence>
<feature type="domain" description="DUF6160" evidence="2">
    <location>
        <begin position="6"/>
        <end position="84"/>
    </location>
</feature>
<organism evidence="3">
    <name type="scientific">Thermohahella caldifontis</name>
    <dbReference type="NCBI Taxonomy" id="3142973"/>
    <lineage>
        <taxon>Bacteria</taxon>
        <taxon>Pseudomonadati</taxon>
        <taxon>Pseudomonadota</taxon>
        <taxon>Gammaproteobacteria</taxon>
        <taxon>Oceanospirillales</taxon>
        <taxon>Hahellaceae</taxon>
        <taxon>Thermohahella</taxon>
    </lineage>
</organism>
<dbReference type="AlphaFoldDB" id="A0AB39UZI5"/>
<protein>
    <submittedName>
        <fullName evidence="3">DUF6160 family protein</fullName>
    </submittedName>
</protein>